<dbReference type="InterPro" id="IPR001370">
    <property type="entry name" value="BIR_rpt"/>
</dbReference>
<keyword evidence="3" id="KW-0862">Zinc</keyword>
<dbReference type="Pfam" id="PF00653">
    <property type="entry name" value="BIR"/>
    <property type="match status" value="1"/>
</dbReference>
<evidence type="ECO:0000256" key="1">
    <source>
        <dbReference type="ARBA" id="ARBA00006672"/>
    </source>
</evidence>
<evidence type="ECO:0000313" key="9">
    <source>
        <dbReference type="RefSeq" id="XP_035824978.1"/>
    </source>
</evidence>
<evidence type="ECO:0000256" key="5">
    <source>
        <dbReference type="SAM" id="MobiDB-lite"/>
    </source>
</evidence>
<dbReference type="PROSITE" id="PS50143">
    <property type="entry name" value="BIR_REPEAT_2"/>
    <property type="match status" value="1"/>
</dbReference>
<dbReference type="Gene3D" id="1.10.533.10">
    <property type="entry name" value="Death Domain, Fas"/>
    <property type="match status" value="1"/>
</dbReference>
<dbReference type="InterPro" id="IPR050784">
    <property type="entry name" value="IAP"/>
</dbReference>
<dbReference type="Pfam" id="PF13920">
    <property type="entry name" value="zf-C3HC4_3"/>
    <property type="match status" value="1"/>
</dbReference>
<evidence type="ECO:0000313" key="8">
    <source>
        <dbReference type="RefSeq" id="XP_012936515.1"/>
    </source>
</evidence>
<dbReference type="PANTHER" id="PTHR10044">
    <property type="entry name" value="INHIBITOR OF APOPTOSIS"/>
    <property type="match status" value="1"/>
</dbReference>
<dbReference type="InterPro" id="IPR011029">
    <property type="entry name" value="DEATH-like_dom_sf"/>
</dbReference>
<evidence type="ECO:0000256" key="3">
    <source>
        <dbReference type="ARBA" id="ARBA00022833"/>
    </source>
</evidence>
<dbReference type="Gene3D" id="1.10.1170.10">
    <property type="entry name" value="Inhibitor Of Apoptosis Protein (2mihbC-IAP-1), Chain A"/>
    <property type="match status" value="2"/>
</dbReference>
<proteinExistence type="inferred from homology"/>
<gene>
    <name evidence="8 9" type="primary">LOC101852760</name>
</gene>
<accession>A0ABM1VRD6</accession>
<evidence type="ECO:0000256" key="2">
    <source>
        <dbReference type="ARBA" id="ARBA00022771"/>
    </source>
</evidence>
<keyword evidence="2 4" id="KW-0479">Metal-binding</keyword>
<dbReference type="Proteomes" id="UP000694888">
    <property type="component" value="Unplaced"/>
</dbReference>
<keyword evidence="2 4" id="KW-0863">Zinc-finger</keyword>
<dbReference type="PROSITE" id="PS50089">
    <property type="entry name" value="ZF_RING_2"/>
    <property type="match status" value="1"/>
</dbReference>
<dbReference type="RefSeq" id="XP_035824978.1">
    <property type="nucleotide sequence ID" value="XM_035969085.1"/>
</dbReference>
<dbReference type="CDD" id="cd16510">
    <property type="entry name" value="RING-HC_IAPs"/>
    <property type="match status" value="1"/>
</dbReference>
<dbReference type="RefSeq" id="XP_012936515.1">
    <property type="nucleotide sequence ID" value="XM_013081061.2"/>
</dbReference>
<feature type="domain" description="RING-type" evidence="6">
    <location>
        <begin position="359"/>
        <end position="394"/>
    </location>
</feature>
<reference evidence="8 9" key="1">
    <citation type="submission" date="2025-05" db="UniProtKB">
        <authorList>
            <consortium name="RefSeq"/>
        </authorList>
    </citation>
    <scope>IDENTIFICATION</scope>
</reference>
<dbReference type="GeneID" id="101852760"/>
<feature type="compositionally biased region" description="Polar residues" evidence="5">
    <location>
        <begin position="228"/>
        <end position="247"/>
    </location>
</feature>
<organism evidence="7 9">
    <name type="scientific">Aplysia californica</name>
    <name type="common">California sea hare</name>
    <dbReference type="NCBI Taxonomy" id="6500"/>
    <lineage>
        <taxon>Eukaryota</taxon>
        <taxon>Metazoa</taxon>
        <taxon>Spiralia</taxon>
        <taxon>Lophotrochozoa</taxon>
        <taxon>Mollusca</taxon>
        <taxon>Gastropoda</taxon>
        <taxon>Heterobranchia</taxon>
        <taxon>Euthyneura</taxon>
        <taxon>Tectipleura</taxon>
        <taxon>Aplysiida</taxon>
        <taxon>Aplysioidea</taxon>
        <taxon>Aplysiidae</taxon>
        <taxon>Aplysia</taxon>
    </lineage>
</organism>
<evidence type="ECO:0000313" key="7">
    <source>
        <dbReference type="Proteomes" id="UP000694888"/>
    </source>
</evidence>
<sequence length="407" mass="45499">MDKQCLQSIQRLLKAISGKPKREQKGTKRYHNVGTLSELNVQEHDAVGDHQTLNVPSTNSRDIPWRSLSSEKLRLQTFCKYPSGAHKSAILLAKDGFVYVGTGTTSDDSVLCYFCAVNYSGWLATDNIHNVHTRLSPNCPMITLVDCHNAPIPVPQNWHYLIAKLLSQNDKSVSSESPKGSGNTEEIEFEVSIEVGLPESKRRHVIVCDSHGQYQNTEAQAPDRFPGPTQTASTSWTDLVPPQSQSDVVAQSPGERIEASAVAREDPLERDVAVQAVTEMGFQKHYALYAAKDLRDEGASLFDVKLFERLCEMQKRRGELMELDPDERVNIDEHSVSGDAETINNLREENFLLRQRTVCKICKDKEVCFVFLPCGHLVSCAECARTTETCPVCRQDVLDCVQANYKV</sequence>
<dbReference type="PANTHER" id="PTHR10044:SF139">
    <property type="entry name" value="DEATH-ASSOCIATED INHIBITOR OF APOPTOSIS 2"/>
    <property type="match status" value="1"/>
</dbReference>
<dbReference type="SUPFAM" id="SSF57924">
    <property type="entry name" value="Inhibitor of apoptosis (IAP) repeat"/>
    <property type="match status" value="1"/>
</dbReference>
<name>A0ABM1VRD6_APLCA</name>
<dbReference type="SMART" id="SM00238">
    <property type="entry name" value="BIR"/>
    <property type="match status" value="1"/>
</dbReference>
<comment type="similarity">
    <text evidence="1">Belongs to the IAP family.</text>
</comment>
<dbReference type="InterPro" id="IPR001841">
    <property type="entry name" value="Znf_RING"/>
</dbReference>
<keyword evidence="7" id="KW-1185">Reference proteome</keyword>
<feature type="region of interest" description="Disordered" evidence="5">
    <location>
        <begin position="218"/>
        <end position="247"/>
    </location>
</feature>
<evidence type="ECO:0000259" key="6">
    <source>
        <dbReference type="PROSITE" id="PS50089"/>
    </source>
</evidence>
<evidence type="ECO:0000256" key="4">
    <source>
        <dbReference type="PROSITE-ProRule" id="PRU00175"/>
    </source>
</evidence>
<dbReference type="SMART" id="SM00184">
    <property type="entry name" value="RING"/>
    <property type="match status" value="1"/>
</dbReference>
<protein>
    <submittedName>
        <fullName evidence="8 9">E3 ubiquitin-protein ligase XIAP isoform X1</fullName>
    </submittedName>
</protein>